<dbReference type="PROSITE" id="PS51257">
    <property type="entry name" value="PROKAR_LIPOPROTEIN"/>
    <property type="match status" value="1"/>
</dbReference>
<dbReference type="eggNOG" id="ENOG5032SXG">
    <property type="taxonomic scope" value="Bacteria"/>
</dbReference>
<dbReference type="EMBL" id="AEPW01000101">
    <property type="protein sequence ID" value="EFU75533.1"/>
    <property type="molecule type" value="Genomic_DNA"/>
</dbReference>
<proteinExistence type="predicted"/>
<sequence length="174" mass="20454">MKNNIKFISLFFALCILITGCMDSVFTQKINTDNIKSTVNEFYKKFSTDYLNEEITVVNKDIIGRDGEVVKYIDTNNKVSRCTVIIYGEDEKSTSDYYFIEGYIYVTILKEYYTYPIYYSYNRPVDIMYRTFDEAVIYDGKIYKLVNGEFIKKNIDDVKMPYTSLHEINKAIGE</sequence>
<protein>
    <recommendedName>
        <fullName evidence="4">Lipoprotein</fullName>
    </recommendedName>
</protein>
<reference evidence="2 3" key="1">
    <citation type="submission" date="2010-12" db="EMBL/GenBank/DDBJ databases">
        <authorList>
            <person name="Muzny D."/>
            <person name="Qin X."/>
            <person name="Deng J."/>
            <person name="Jiang H."/>
            <person name="Liu Y."/>
            <person name="Qu J."/>
            <person name="Song X.-Z."/>
            <person name="Zhang L."/>
            <person name="Thornton R."/>
            <person name="Coyle M."/>
            <person name="Francisco L."/>
            <person name="Jackson L."/>
            <person name="Javaid M."/>
            <person name="Korchina V."/>
            <person name="Kovar C."/>
            <person name="Mata R."/>
            <person name="Mathew T."/>
            <person name="Ngo R."/>
            <person name="Nguyen L."/>
            <person name="Nguyen N."/>
            <person name="Okwuonu G."/>
            <person name="Ongeri F."/>
            <person name="Pham C."/>
            <person name="Simmons D."/>
            <person name="Wilczek-Boney K."/>
            <person name="Hale W."/>
            <person name="Jakkamsetti A."/>
            <person name="Pham P."/>
            <person name="Ruth R."/>
            <person name="San Lucas F."/>
            <person name="Warren J."/>
            <person name="Zhang J."/>
            <person name="Zhao Z."/>
            <person name="Zhou C."/>
            <person name="Zhu D."/>
            <person name="Lee S."/>
            <person name="Bess C."/>
            <person name="Blankenburg K."/>
            <person name="Forbes L."/>
            <person name="Fu Q."/>
            <person name="Gubbala S."/>
            <person name="Hirani K."/>
            <person name="Jayaseelan J.C."/>
            <person name="Lara F."/>
            <person name="Munidasa M."/>
            <person name="Palculict T."/>
            <person name="Patil S."/>
            <person name="Pu L.-L."/>
            <person name="Saada N."/>
            <person name="Tang L."/>
            <person name="Weissenberger G."/>
            <person name="Zhu Y."/>
            <person name="Hemphill L."/>
            <person name="Shang Y."/>
            <person name="Youmans B."/>
            <person name="Ayvaz T."/>
            <person name="Ross M."/>
            <person name="Santibanez J."/>
            <person name="Aqrawi P."/>
            <person name="Gross S."/>
            <person name="Joshi V."/>
            <person name="Fowler G."/>
            <person name="Nazareth L."/>
            <person name="Reid J."/>
            <person name="Worley K."/>
            <person name="Petrosino J."/>
            <person name="Highlander S."/>
            <person name="Gibbs R."/>
        </authorList>
    </citation>
    <scope>NUCLEOTIDE SEQUENCE [LARGE SCALE GENOMIC DNA]</scope>
    <source>
        <strain evidence="2 3">DSM 3986</strain>
    </source>
</reference>
<organism evidence="2 3">
    <name type="scientific">Lachnoanaerobaculum saburreum DSM 3986</name>
    <dbReference type="NCBI Taxonomy" id="887325"/>
    <lineage>
        <taxon>Bacteria</taxon>
        <taxon>Bacillati</taxon>
        <taxon>Bacillota</taxon>
        <taxon>Clostridia</taxon>
        <taxon>Lachnospirales</taxon>
        <taxon>Lachnospiraceae</taxon>
        <taxon>Lachnoanaerobaculum</taxon>
    </lineage>
</organism>
<feature type="signal peptide" evidence="1">
    <location>
        <begin position="1"/>
        <end position="23"/>
    </location>
</feature>
<evidence type="ECO:0000313" key="3">
    <source>
        <dbReference type="Proteomes" id="UP000003434"/>
    </source>
</evidence>
<gene>
    <name evidence="2" type="ORF">HMPREF0381_2563</name>
</gene>
<name>E6LRH8_9FIRM</name>
<dbReference type="AlphaFoldDB" id="E6LRH8"/>
<dbReference type="Proteomes" id="UP000003434">
    <property type="component" value="Unassembled WGS sequence"/>
</dbReference>
<evidence type="ECO:0000256" key="1">
    <source>
        <dbReference type="SAM" id="SignalP"/>
    </source>
</evidence>
<evidence type="ECO:0000313" key="2">
    <source>
        <dbReference type="EMBL" id="EFU75533.1"/>
    </source>
</evidence>
<keyword evidence="1" id="KW-0732">Signal</keyword>
<dbReference type="HOGENOM" id="CLU_1538183_0_0_9"/>
<feature type="chain" id="PRO_5039485658" description="Lipoprotein" evidence="1">
    <location>
        <begin position="24"/>
        <end position="174"/>
    </location>
</feature>
<comment type="caution">
    <text evidence="2">The sequence shown here is derived from an EMBL/GenBank/DDBJ whole genome shotgun (WGS) entry which is preliminary data.</text>
</comment>
<evidence type="ECO:0008006" key="4">
    <source>
        <dbReference type="Google" id="ProtNLM"/>
    </source>
</evidence>
<accession>E6LRH8</accession>